<evidence type="ECO:0000313" key="2">
    <source>
        <dbReference type="Proteomes" id="UP000196708"/>
    </source>
</evidence>
<accession>A0A1Z2SJC0</accession>
<organism evidence="1 2">
    <name type="scientific">Vibrio gazogenes</name>
    <dbReference type="NCBI Taxonomy" id="687"/>
    <lineage>
        <taxon>Bacteria</taxon>
        <taxon>Pseudomonadati</taxon>
        <taxon>Pseudomonadota</taxon>
        <taxon>Gammaproteobacteria</taxon>
        <taxon>Vibrionales</taxon>
        <taxon>Vibrionaceae</taxon>
        <taxon>Vibrio</taxon>
    </lineage>
</organism>
<evidence type="ECO:0000313" key="1">
    <source>
        <dbReference type="EMBL" id="ASA57278.1"/>
    </source>
</evidence>
<dbReference type="AlphaFoldDB" id="A0A1Z2SJC0"/>
<proteinExistence type="predicted"/>
<protein>
    <submittedName>
        <fullName evidence="1">Uncharacterized protein</fullName>
    </submittedName>
</protein>
<name>A0A1Z2SJC0_VIBGA</name>
<dbReference type="KEGG" id="vga:BSQ33_15930"/>
<sequence length="74" mass="8441">MNTLFGAYQIRWFSKVFIVYQADHLLVTQRVASRRNTMSSYQFTFEISAQFAEYKCVGGSEANSCQISVGILCQ</sequence>
<dbReference type="Proteomes" id="UP000196708">
    <property type="component" value="Chromosome 2"/>
</dbReference>
<gene>
    <name evidence="1" type="ORF">BSQ33_15930</name>
</gene>
<dbReference type="EMBL" id="CP018836">
    <property type="protein sequence ID" value="ASA57278.1"/>
    <property type="molecule type" value="Genomic_DNA"/>
</dbReference>
<reference evidence="1 2" key="1">
    <citation type="submission" date="2016-12" db="EMBL/GenBank/DDBJ databases">
        <authorList>
            <person name="Song W.-J."/>
            <person name="Kurnit D.M."/>
        </authorList>
    </citation>
    <scope>NUCLEOTIDE SEQUENCE [LARGE SCALE GENOMIC DNA]</scope>
    <source>
        <strain evidence="1 2">ATCC 43942</strain>
    </source>
</reference>